<dbReference type="GO" id="GO:0005886">
    <property type="term" value="C:plasma membrane"/>
    <property type="evidence" value="ECO:0007669"/>
    <property type="project" value="InterPro"/>
</dbReference>
<organism evidence="4">
    <name type="scientific">Singulisphaera sp. Ch08</name>
    <dbReference type="NCBI Taxonomy" id="3120278"/>
    <lineage>
        <taxon>Bacteria</taxon>
        <taxon>Pseudomonadati</taxon>
        <taxon>Planctomycetota</taxon>
        <taxon>Planctomycetia</taxon>
        <taxon>Isosphaerales</taxon>
        <taxon>Isosphaeraceae</taxon>
        <taxon>Singulisphaera</taxon>
    </lineage>
</organism>
<dbReference type="InterPro" id="IPR001107">
    <property type="entry name" value="Band_7"/>
</dbReference>
<dbReference type="SUPFAM" id="SSF117892">
    <property type="entry name" value="Band 7/SPFH domain"/>
    <property type="match status" value="1"/>
</dbReference>
<dbReference type="FunFam" id="3.30.479.30:FF:000004">
    <property type="entry name" value="Putative membrane protease family, stomatin"/>
    <property type="match status" value="1"/>
</dbReference>
<sequence length="368" mass="41317">MFFCKVFRIHSFEMGLRFRAGEFCGLLGPGTHWFFDPLDRVKVEVVSRRQPFLQHEKLDLIVKSGELKGHAQVFDLEDSQRALVWIEGRFTRICAPGQYAYWTDQRAVRVEIVDLHRPRFEHEDLKVIVRSSTAREQLEIGAVSRGCVGVLFLDGRFSEILEPGPWAFWKGVADVRVVEVDLREVTLDVPGQEIMSADKVTLRLNAVATYHVIDPRRAVCATDDYKQALYREAQLVLRAVVGGRELDSLLADKEAVAHEAVALLAPRAEGLGLQVSAFGIRDLILPGDMKDLMNKVTEAKKAAEANLITRREETAALRSQANSAKLLVDHPMLMRLRELEVLEKVVATGKLSVVLSDKGLADRVVNLI</sequence>
<dbReference type="SMART" id="SM00244">
    <property type="entry name" value="PHB"/>
    <property type="match status" value="1"/>
</dbReference>
<comment type="subcellular location">
    <subcellularLocation>
        <location evidence="1">Membrane</location>
        <topology evidence="1">Single-pass membrane protein</topology>
    </subcellularLocation>
</comment>
<dbReference type="CDD" id="cd13438">
    <property type="entry name" value="SPFH_eoslipins_u2"/>
    <property type="match status" value="1"/>
</dbReference>
<dbReference type="Gene3D" id="3.30.479.30">
    <property type="entry name" value="Band 7 domain"/>
    <property type="match status" value="1"/>
</dbReference>
<dbReference type="EMBL" id="CP155447">
    <property type="protein sequence ID" value="XBH06432.1"/>
    <property type="molecule type" value="Genomic_DNA"/>
</dbReference>
<dbReference type="AlphaFoldDB" id="A0AAU7CMU5"/>
<dbReference type="RefSeq" id="WP_406699283.1">
    <property type="nucleotide sequence ID" value="NZ_CP155447.1"/>
</dbReference>
<accession>A0AAU7CMU5</accession>
<reference evidence="4" key="1">
    <citation type="submission" date="2024-05" db="EMBL/GenBank/DDBJ databases">
        <title>Planctomycetes of the genus Singulisphaera possess chitinolytic capabilities.</title>
        <authorList>
            <person name="Ivanova A."/>
        </authorList>
    </citation>
    <scope>NUCLEOTIDE SEQUENCE</scope>
    <source>
        <strain evidence="4">Ch08T</strain>
    </source>
</reference>
<comment type="similarity">
    <text evidence="2">Belongs to the band 7/mec-2 family.</text>
</comment>
<dbReference type="GO" id="GO:0098552">
    <property type="term" value="C:side of membrane"/>
    <property type="evidence" value="ECO:0007669"/>
    <property type="project" value="UniProtKB-ARBA"/>
</dbReference>
<feature type="domain" description="Band 7" evidence="3">
    <location>
        <begin position="138"/>
        <end position="297"/>
    </location>
</feature>
<gene>
    <name evidence="4" type="ORF">V5E97_10455</name>
</gene>
<protein>
    <submittedName>
        <fullName evidence="4">Slipin family protein</fullName>
    </submittedName>
</protein>
<evidence type="ECO:0000256" key="1">
    <source>
        <dbReference type="ARBA" id="ARBA00004167"/>
    </source>
</evidence>
<dbReference type="PANTHER" id="PTHR10264:SF83">
    <property type="entry name" value="BLL5629 PROTEIN"/>
    <property type="match status" value="1"/>
</dbReference>
<dbReference type="InterPro" id="IPR043202">
    <property type="entry name" value="Band-7_stomatin-like"/>
</dbReference>
<dbReference type="PANTHER" id="PTHR10264">
    <property type="entry name" value="BAND 7 PROTEIN-RELATED"/>
    <property type="match status" value="1"/>
</dbReference>
<proteinExistence type="inferred from homology"/>
<evidence type="ECO:0000256" key="2">
    <source>
        <dbReference type="ARBA" id="ARBA00008164"/>
    </source>
</evidence>
<evidence type="ECO:0000259" key="3">
    <source>
        <dbReference type="SMART" id="SM00244"/>
    </source>
</evidence>
<dbReference type="InterPro" id="IPR036013">
    <property type="entry name" value="Band_7/SPFH_dom_sf"/>
</dbReference>
<evidence type="ECO:0000313" key="4">
    <source>
        <dbReference type="EMBL" id="XBH06432.1"/>
    </source>
</evidence>
<name>A0AAU7CMU5_9BACT</name>
<dbReference type="Pfam" id="PF01145">
    <property type="entry name" value="Band_7"/>
    <property type="match status" value="1"/>
</dbReference>